<accession>A0AA35J2V5</accession>
<dbReference type="InterPro" id="IPR019458">
    <property type="entry name" value="Est1-like_N"/>
</dbReference>
<organism evidence="4 5">
    <name type="scientific">Saccharomyces uvarum</name>
    <name type="common">Yeast</name>
    <name type="synonym">Saccharomyces bayanus var. uvarum</name>
    <dbReference type="NCBI Taxonomy" id="230603"/>
    <lineage>
        <taxon>Eukaryota</taxon>
        <taxon>Fungi</taxon>
        <taxon>Dikarya</taxon>
        <taxon>Ascomycota</taxon>
        <taxon>Saccharomycotina</taxon>
        <taxon>Saccharomycetes</taxon>
        <taxon>Saccharomycetales</taxon>
        <taxon>Saccharomycetaceae</taxon>
        <taxon>Saccharomyces</taxon>
    </lineage>
</organism>
<evidence type="ECO:0000313" key="5">
    <source>
        <dbReference type="Proteomes" id="UP001162090"/>
    </source>
</evidence>
<dbReference type="PANTHER" id="PTHR15696">
    <property type="entry name" value="SMG-7 SUPPRESSOR WITH MORPHOLOGICAL EFFECT ON GENITALIA PROTEIN 7"/>
    <property type="match status" value="1"/>
</dbReference>
<feature type="region of interest" description="Disordered" evidence="1">
    <location>
        <begin position="589"/>
        <end position="612"/>
    </location>
</feature>
<evidence type="ECO:0000313" key="4">
    <source>
        <dbReference type="EMBL" id="CAI4046845.1"/>
    </source>
</evidence>
<dbReference type="Proteomes" id="UP001162090">
    <property type="component" value="Chromosome 12"/>
</dbReference>
<proteinExistence type="predicted"/>
<gene>
    <name evidence="4" type="primary">SUVC12G2770</name>
    <name evidence="4" type="ORF">SUVC_12G2770</name>
</gene>
<name>A0AA35J2V5_SACUV</name>
<evidence type="ECO:0000256" key="1">
    <source>
        <dbReference type="SAM" id="MobiDB-lite"/>
    </source>
</evidence>
<dbReference type="AlphaFoldDB" id="A0AA35J2V5"/>
<feature type="compositionally biased region" description="Polar residues" evidence="1">
    <location>
        <begin position="589"/>
        <end position="599"/>
    </location>
</feature>
<dbReference type="GO" id="GO:0042162">
    <property type="term" value="F:telomeric DNA binding"/>
    <property type="evidence" value="ECO:0007669"/>
    <property type="project" value="TreeGrafter"/>
</dbReference>
<dbReference type="PANTHER" id="PTHR15696:SF37">
    <property type="entry name" value="NONSENSE-MEDIATED MRNA DECAY FACTOR EBS1-RELATED"/>
    <property type="match status" value="1"/>
</dbReference>
<dbReference type="InterPro" id="IPR045153">
    <property type="entry name" value="Est1/Ebs1-like"/>
</dbReference>
<dbReference type="SUPFAM" id="SSF48452">
    <property type="entry name" value="TPR-like"/>
    <property type="match status" value="1"/>
</dbReference>
<dbReference type="Pfam" id="PF10374">
    <property type="entry name" value="EST1"/>
    <property type="match status" value="1"/>
</dbReference>
<feature type="region of interest" description="Disordered" evidence="1">
    <location>
        <begin position="640"/>
        <end position="662"/>
    </location>
</feature>
<dbReference type="Pfam" id="PF10373">
    <property type="entry name" value="EST1_DNA_bind"/>
    <property type="match status" value="1"/>
</dbReference>
<dbReference type="GO" id="GO:0070034">
    <property type="term" value="F:telomerase RNA binding"/>
    <property type="evidence" value="ECO:0007669"/>
    <property type="project" value="TreeGrafter"/>
</dbReference>
<dbReference type="EMBL" id="OX365923">
    <property type="protein sequence ID" value="CAI4046845.1"/>
    <property type="molecule type" value="Genomic_DNA"/>
</dbReference>
<evidence type="ECO:0000259" key="3">
    <source>
        <dbReference type="Pfam" id="PF10374"/>
    </source>
</evidence>
<dbReference type="GO" id="GO:0005697">
    <property type="term" value="C:telomerase holoenzyme complex"/>
    <property type="evidence" value="ECO:0007669"/>
    <property type="project" value="TreeGrafter"/>
</dbReference>
<evidence type="ECO:0008006" key="6">
    <source>
        <dbReference type="Google" id="ProtNLM"/>
    </source>
</evidence>
<feature type="domain" description="DNA/RNA-binding" evidence="2">
    <location>
        <begin position="219"/>
        <end position="502"/>
    </location>
</feature>
<dbReference type="InterPro" id="IPR011990">
    <property type="entry name" value="TPR-like_helical_dom_sf"/>
</dbReference>
<dbReference type="GO" id="GO:0000184">
    <property type="term" value="P:nuclear-transcribed mRNA catabolic process, nonsense-mediated decay"/>
    <property type="evidence" value="ECO:0007669"/>
    <property type="project" value="TreeGrafter"/>
</dbReference>
<protein>
    <recommendedName>
        <fullName evidence="6">Est1p</fullName>
    </recommendedName>
</protein>
<dbReference type="Gene3D" id="1.25.40.10">
    <property type="entry name" value="Tetratricopeptide repeat domain"/>
    <property type="match status" value="1"/>
</dbReference>
<reference evidence="4" key="1">
    <citation type="submission" date="2022-10" db="EMBL/GenBank/DDBJ databases">
        <authorList>
            <person name="Byrne P K."/>
        </authorList>
    </citation>
    <scope>NUCLEOTIDE SEQUENCE</scope>
    <source>
        <strain evidence="4">CBS7001</strain>
    </source>
</reference>
<feature type="domain" description="Telomerase activating protein Est1-like N-terminal" evidence="3">
    <location>
        <begin position="82"/>
        <end position="203"/>
    </location>
</feature>
<dbReference type="InterPro" id="IPR018834">
    <property type="entry name" value="DNA/RNA-bd_Est1-type"/>
</dbReference>
<evidence type="ECO:0000259" key="2">
    <source>
        <dbReference type="Pfam" id="PF10373"/>
    </source>
</evidence>
<sequence length="691" mass="80584">MDNEEVNEKYLRSLFKNVRMHVDDHLTSGHIHDEDAHITFRCFLAGIHHKFRKVLEGLLLKQEEMHRKNNYDHIDDAVIPLLLKLLWSQIHEPVFQWFECWFCKIVRLDSKHRFRLFGQFHKKMVYFFKTTHRYYYDIIECFFAKYDMNSVVPHDIFTKLNLVQVTSEKIVLDATNPLKFSIVISLQRCLINIGSAHSYKAILDKPSGKTKRFGDFKKSIRYLTIASLCLPSVGDTYLQLAKIYQNTGKFSSYLFELVRGSLVRIPSKYALNSLKGFILTPDFPERKLLIKKVEKPFSNHPIGRQLLFENRLILQLSSVLEHIMVPDLSSTSCTPHRWLLKEHLQAAVSEHHLEHMNAILEILTTVIGGFDLMFTDEEGKEQRRKLKYVHLSKRQVSFLDFSFDFIVSIIDIVIKPSWQKNVEDFQYLAIIRLLICWIKSYRSILQYAHRHRKFCTSLALLLNDLINSPLNYPKDLSNHRPRRNYYFEEDIMFREFSCINFALTDFNDDLVYSSPNMVNNIIGYPLSTEKRSLKEVGILRIKAIIFSGMKFLEKNDTDIKWNVSKYTFDLVSAKTTERHQMTLSEISSKINIKPQQKQSDSSKRVEHSANQPLQKRAKIITVTELETHFANVRQAYNSPLENKKKDLPNSAKHAVQQEEDVTGSLCSSISAYSDEANVSVQVPETPISKGK</sequence>